<dbReference type="PANTHER" id="PTHR44757:SF2">
    <property type="entry name" value="BIOFILM ARCHITECTURE MAINTENANCE PROTEIN MBAA"/>
    <property type="match status" value="1"/>
</dbReference>
<sequence>MDNALSNNMFETIFDRCAVGMTQVSTDGNFVRVNAALCDFLGYTEQEFLQLTFQQITHPDYLSADLDNVQRLIDGKADDYSMEKLYRHKSGHYLWGKLTVSIVRDSAKKPLFFISVVENIQDKKRAEDSLQVSELKFKTIVELLSDNLVVWVTEPHFSRTLYVNSGYEIIWGRSAKELYADPESFMQLIHPDDQAAFKHALLEHQHKNWRLSYRIVRDDGHIRYIESSTFDLFDAQQAITSQIHVARDCTDYVNSQRVLEEQNKQLEKIASIDTLTQVANRHTIINQINQEFERCLRHSLVSTLVFLDLNNFKHINDQFGHLVGDQALRHFAQSIREGIRCSDMVGRFGGDEFIVLLPETNLNDAKTLLGRMQFKPMNLKEPHQNLQLSASIGYAEFSAEVQSVEHWLELADSTMYQAKSA</sequence>
<dbReference type="GO" id="GO:0052621">
    <property type="term" value="F:diguanylate cyclase activity"/>
    <property type="evidence" value="ECO:0007669"/>
    <property type="project" value="UniProtKB-EC"/>
</dbReference>
<dbReference type="Gene3D" id="3.30.70.270">
    <property type="match status" value="1"/>
</dbReference>
<dbReference type="NCBIfam" id="TIGR00229">
    <property type="entry name" value="sensory_box"/>
    <property type="match status" value="2"/>
</dbReference>
<dbReference type="CDD" id="cd01949">
    <property type="entry name" value="GGDEF"/>
    <property type="match status" value="1"/>
</dbReference>
<dbReference type="InterPro" id="IPR043128">
    <property type="entry name" value="Rev_trsase/Diguanyl_cyclase"/>
</dbReference>
<evidence type="ECO:0000259" key="3">
    <source>
        <dbReference type="PROSITE" id="PS50887"/>
    </source>
</evidence>
<dbReference type="PROSITE" id="PS50887">
    <property type="entry name" value="GGDEF"/>
    <property type="match status" value="1"/>
</dbReference>
<dbReference type="PROSITE" id="PS50112">
    <property type="entry name" value="PAS"/>
    <property type="match status" value="2"/>
</dbReference>
<dbReference type="EC" id="2.7.7.65" evidence="4"/>
<dbReference type="NCBIfam" id="TIGR00254">
    <property type="entry name" value="GGDEF"/>
    <property type="match status" value="1"/>
</dbReference>
<comment type="caution">
    <text evidence="4">The sequence shown here is derived from an EMBL/GenBank/DDBJ whole genome shotgun (WGS) entry which is preliminary data.</text>
</comment>
<dbReference type="SMART" id="SM00267">
    <property type="entry name" value="GGDEF"/>
    <property type="match status" value="1"/>
</dbReference>
<dbReference type="Proteomes" id="UP001596364">
    <property type="component" value="Unassembled WGS sequence"/>
</dbReference>
<evidence type="ECO:0000259" key="1">
    <source>
        <dbReference type="PROSITE" id="PS50112"/>
    </source>
</evidence>
<dbReference type="InterPro" id="IPR000700">
    <property type="entry name" value="PAS-assoc_C"/>
</dbReference>
<dbReference type="SMART" id="SM00091">
    <property type="entry name" value="PAS"/>
    <property type="match status" value="2"/>
</dbReference>
<dbReference type="InterPro" id="IPR000014">
    <property type="entry name" value="PAS"/>
</dbReference>
<protein>
    <submittedName>
        <fullName evidence="4">Diguanylate cyclase</fullName>
        <ecNumber evidence="4">2.7.7.65</ecNumber>
    </submittedName>
</protein>
<dbReference type="EMBL" id="JBHSUS010000001">
    <property type="protein sequence ID" value="MFC6439545.1"/>
    <property type="molecule type" value="Genomic_DNA"/>
</dbReference>
<dbReference type="Pfam" id="PF00990">
    <property type="entry name" value="GGDEF"/>
    <property type="match status" value="1"/>
</dbReference>
<feature type="domain" description="GGDEF" evidence="3">
    <location>
        <begin position="300"/>
        <end position="421"/>
    </location>
</feature>
<keyword evidence="4" id="KW-0808">Transferase</keyword>
<dbReference type="InterPro" id="IPR000160">
    <property type="entry name" value="GGDEF_dom"/>
</dbReference>
<feature type="domain" description="PAS" evidence="1">
    <location>
        <begin position="6"/>
        <end position="76"/>
    </location>
</feature>
<feature type="domain" description="PAC" evidence="2">
    <location>
        <begin position="80"/>
        <end position="132"/>
    </location>
</feature>
<dbReference type="InterPro" id="IPR013655">
    <property type="entry name" value="PAS_fold_3"/>
</dbReference>
<dbReference type="SMART" id="SM00086">
    <property type="entry name" value="PAC"/>
    <property type="match status" value="2"/>
</dbReference>
<dbReference type="RefSeq" id="WP_131257173.1">
    <property type="nucleotide sequence ID" value="NZ_JBHSUS010000001.1"/>
</dbReference>
<dbReference type="PROSITE" id="PS50113">
    <property type="entry name" value="PAC"/>
    <property type="match status" value="2"/>
</dbReference>
<reference evidence="5" key="1">
    <citation type="journal article" date="2019" name="Int. J. Syst. Evol. Microbiol.">
        <title>The Global Catalogue of Microorganisms (GCM) 10K type strain sequencing project: providing services to taxonomists for standard genome sequencing and annotation.</title>
        <authorList>
            <consortium name="The Broad Institute Genomics Platform"/>
            <consortium name="The Broad Institute Genome Sequencing Center for Infectious Disease"/>
            <person name="Wu L."/>
            <person name="Ma J."/>
        </authorList>
    </citation>
    <scope>NUCLEOTIDE SEQUENCE [LARGE SCALE GENOMIC DNA]</scope>
    <source>
        <strain evidence="5">CGMCC 1.16031</strain>
    </source>
</reference>
<gene>
    <name evidence="4" type="ORF">ACFP85_05195</name>
</gene>
<dbReference type="CDD" id="cd00130">
    <property type="entry name" value="PAS"/>
    <property type="match status" value="2"/>
</dbReference>
<name>A0ABW1XHN3_9ALTE</name>
<keyword evidence="4" id="KW-0548">Nucleotidyltransferase</keyword>
<dbReference type="InterPro" id="IPR052155">
    <property type="entry name" value="Biofilm_reg_signaling"/>
</dbReference>
<evidence type="ECO:0000313" key="5">
    <source>
        <dbReference type="Proteomes" id="UP001596364"/>
    </source>
</evidence>
<keyword evidence="5" id="KW-1185">Reference proteome</keyword>
<dbReference type="InterPro" id="IPR029787">
    <property type="entry name" value="Nucleotide_cyclase"/>
</dbReference>
<dbReference type="SUPFAM" id="SSF55073">
    <property type="entry name" value="Nucleotide cyclase"/>
    <property type="match status" value="1"/>
</dbReference>
<dbReference type="InterPro" id="IPR035965">
    <property type="entry name" value="PAS-like_dom_sf"/>
</dbReference>
<dbReference type="InterPro" id="IPR001610">
    <property type="entry name" value="PAC"/>
</dbReference>
<dbReference type="Gene3D" id="3.30.450.20">
    <property type="entry name" value="PAS domain"/>
    <property type="match status" value="2"/>
</dbReference>
<evidence type="ECO:0000313" key="4">
    <source>
        <dbReference type="EMBL" id="MFC6439545.1"/>
    </source>
</evidence>
<accession>A0ABW1XHN3</accession>
<dbReference type="Pfam" id="PF08447">
    <property type="entry name" value="PAS_3"/>
    <property type="match status" value="2"/>
</dbReference>
<dbReference type="SUPFAM" id="SSF55785">
    <property type="entry name" value="PYP-like sensor domain (PAS domain)"/>
    <property type="match status" value="2"/>
</dbReference>
<dbReference type="PANTHER" id="PTHR44757">
    <property type="entry name" value="DIGUANYLATE CYCLASE DGCP"/>
    <property type="match status" value="1"/>
</dbReference>
<evidence type="ECO:0000259" key="2">
    <source>
        <dbReference type="PROSITE" id="PS50113"/>
    </source>
</evidence>
<proteinExistence type="predicted"/>
<feature type="domain" description="PAS" evidence="1">
    <location>
        <begin position="133"/>
        <end position="201"/>
    </location>
</feature>
<organism evidence="4 5">
    <name type="scientific">Pseudobowmanella zhangzhouensis</name>
    <dbReference type="NCBI Taxonomy" id="1537679"/>
    <lineage>
        <taxon>Bacteria</taxon>
        <taxon>Pseudomonadati</taxon>
        <taxon>Pseudomonadota</taxon>
        <taxon>Gammaproteobacteria</taxon>
        <taxon>Alteromonadales</taxon>
        <taxon>Alteromonadaceae</taxon>
    </lineage>
</organism>
<feature type="domain" description="PAC" evidence="2">
    <location>
        <begin position="209"/>
        <end position="261"/>
    </location>
</feature>